<dbReference type="InterPro" id="IPR048365">
    <property type="entry name" value="TNP-like_RNaseH_N"/>
</dbReference>
<sequence>MPPRNCCVPGCIFKGVERFRLSHPRKEEAMLRKWINIIGDELRNMSLEDIYNKKRILLGEANNRRYDDAFLESDLMLQPSTSKNSPPKKKLDKTSQGLLQSAGVTRATHLTPKASYLCGAANSLKRKVRHLHKKCRGLKSRLGAAFKLTEDEAFPKAANNMTAAAKLFTNLQMRETHKKARGRRFTLEEKILSLTKYKQSPKAYLIGFQDYGDGQVKDCFADHVLVFRLRAIKKKFKQPIASSFTQGQIKTPDLMRVIKEIVRERRKAGLNIICTVCDQGTSNESAIKTLMKQTEEDYLRNGDEWRVARRIHLRQLFEADPGADNKRVLPKLTEAHVNPDKMPKMKAIDGNLATHAVQQHQASTTPSDIVAALLRQLICQQNANAAVALPEFCGLEHEDPRKFMDTCRRALTDFSDEQRFLRITAQFPGDAATWWRQQAALTTTLDELMRDDIAVYCAFATPGTAFLITDRLRETAILGHQFLEQNKEVIDTTRLSLLRGEETDHQQPDRANVSRRNHSAVEFGHRPQVRVLAGAHGSSKPVIYSVHHSGRCAVSISCDALRGQGSTSDVPAVNGATSAHRVLVQIRVGVPRRCNRLLGKPRTTPTSS</sequence>
<comment type="caution">
    <text evidence="3">The sequence shown here is derived from an EMBL/GenBank/DDBJ whole genome shotgun (WGS) entry which is preliminary data.</text>
</comment>
<evidence type="ECO:0000313" key="4">
    <source>
        <dbReference type="Proteomes" id="UP000801492"/>
    </source>
</evidence>
<reference evidence="3" key="1">
    <citation type="submission" date="2019-08" db="EMBL/GenBank/DDBJ databases">
        <title>The genome of the North American firefly Photinus pyralis.</title>
        <authorList>
            <consortium name="Photinus pyralis genome working group"/>
            <person name="Fallon T.R."/>
            <person name="Sander Lower S.E."/>
            <person name="Weng J.-K."/>
        </authorList>
    </citation>
    <scope>NUCLEOTIDE SEQUENCE</scope>
    <source>
        <strain evidence="3">TRF0915ILg1</strain>
        <tissue evidence="3">Whole body</tissue>
    </source>
</reference>
<keyword evidence="4" id="KW-1185">Reference proteome</keyword>
<accession>A0A8K0CMQ9</accession>
<feature type="domain" description="Transposable element P transposase-like RNase H" evidence="2">
    <location>
        <begin position="202"/>
        <end position="290"/>
    </location>
</feature>
<feature type="region of interest" description="Disordered" evidence="1">
    <location>
        <begin position="77"/>
        <end position="96"/>
    </location>
</feature>
<gene>
    <name evidence="3" type="ORF">ILUMI_19258</name>
</gene>
<evidence type="ECO:0000313" key="3">
    <source>
        <dbReference type="EMBL" id="KAF2886912.1"/>
    </source>
</evidence>
<organism evidence="3 4">
    <name type="scientific">Ignelater luminosus</name>
    <name type="common">Cucubano</name>
    <name type="synonym">Pyrophorus luminosus</name>
    <dbReference type="NCBI Taxonomy" id="2038154"/>
    <lineage>
        <taxon>Eukaryota</taxon>
        <taxon>Metazoa</taxon>
        <taxon>Ecdysozoa</taxon>
        <taxon>Arthropoda</taxon>
        <taxon>Hexapoda</taxon>
        <taxon>Insecta</taxon>
        <taxon>Pterygota</taxon>
        <taxon>Neoptera</taxon>
        <taxon>Endopterygota</taxon>
        <taxon>Coleoptera</taxon>
        <taxon>Polyphaga</taxon>
        <taxon>Elateriformia</taxon>
        <taxon>Elateroidea</taxon>
        <taxon>Elateridae</taxon>
        <taxon>Agrypninae</taxon>
        <taxon>Pyrophorini</taxon>
        <taxon>Ignelater</taxon>
    </lineage>
</organism>
<proteinExistence type="predicted"/>
<dbReference type="EMBL" id="VTPC01085994">
    <property type="protein sequence ID" value="KAF2886912.1"/>
    <property type="molecule type" value="Genomic_DNA"/>
</dbReference>
<name>A0A8K0CMQ9_IGNLU</name>
<evidence type="ECO:0000256" key="1">
    <source>
        <dbReference type="SAM" id="MobiDB-lite"/>
    </source>
</evidence>
<dbReference type="OrthoDB" id="7474070at2759"/>
<dbReference type="Pfam" id="PF21787">
    <property type="entry name" value="TNP-like_RNaseH_N"/>
    <property type="match status" value="1"/>
</dbReference>
<dbReference type="Proteomes" id="UP000801492">
    <property type="component" value="Unassembled WGS sequence"/>
</dbReference>
<evidence type="ECO:0000259" key="2">
    <source>
        <dbReference type="Pfam" id="PF21787"/>
    </source>
</evidence>
<dbReference type="AlphaFoldDB" id="A0A8K0CMQ9"/>
<protein>
    <recommendedName>
        <fullName evidence="2">Transposable element P transposase-like RNase H domain-containing protein</fullName>
    </recommendedName>
</protein>